<name>A0ABN0X569_9ACTN</name>
<gene>
    <name evidence="2" type="ORF">GCM10010319_35790</name>
</gene>
<evidence type="ECO:0000259" key="1">
    <source>
        <dbReference type="Pfam" id="PF04149"/>
    </source>
</evidence>
<dbReference type="InterPro" id="IPR007278">
    <property type="entry name" value="DUF397"/>
</dbReference>
<feature type="domain" description="DUF397" evidence="1">
    <location>
        <begin position="33"/>
        <end position="71"/>
    </location>
</feature>
<keyword evidence="3" id="KW-1185">Reference proteome</keyword>
<dbReference type="EMBL" id="BAAABW010000018">
    <property type="protein sequence ID" value="GAA0355438.1"/>
    <property type="molecule type" value="Genomic_DNA"/>
</dbReference>
<evidence type="ECO:0000313" key="2">
    <source>
        <dbReference type="EMBL" id="GAA0355438.1"/>
    </source>
</evidence>
<protein>
    <submittedName>
        <fullName evidence="2">DUF397 domain-containing protein</fullName>
    </submittedName>
</protein>
<organism evidence="2 3">
    <name type="scientific">Streptomyces blastmyceticus</name>
    <dbReference type="NCBI Taxonomy" id="68180"/>
    <lineage>
        <taxon>Bacteria</taxon>
        <taxon>Bacillati</taxon>
        <taxon>Actinomycetota</taxon>
        <taxon>Actinomycetes</taxon>
        <taxon>Kitasatosporales</taxon>
        <taxon>Streptomycetaceae</taxon>
        <taxon>Streptomyces</taxon>
    </lineage>
</organism>
<comment type="caution">
    <text evidence="2">The sequence shown here is derived from an EMBL/GenBank/DDBJ whole genome shotgun (WGS) entry which is preliminary data.</text>
</comment>
<proteinExistence type="predicted"/>
<accession>A0ABN0X569</accession>
<sequence length="78" mass="8284">MAKSTTDQLTGGTRPELDLANAAWQPGSQGVGDVQIAFVEGFIAMRHGRAPGGPAVVFTPMEWRAFVRGARVGRFDAP</sequence>
<dbReference type="Proteomes" id="UP001500063">
    <property type="component" value="Unassembled WGS sequence"/>
</dbReference>
<dbReference type="RefSeq" id="WP_301889605.1">
    <property type="nucleotide sequence ID" value="NZ_BAAABW010000018.1"/>
</dbReference>
<reference evidence="2 3" key="1">
    <citation type="journal article" date="2019" name="Int. J. Syst. Evol. Microbiol.">
        <title>The Global Catalogue of Microorganisms (GCM) 10K type strain sequencing project: providing services to taxonomists for standard genome sequencing and annotation.</title>
        <authorList>
            <consortium name="The Broad Institute Genomics Platform"/>
            <consortium name="The Broad Institute Genome Sequencing Center for Infectious Disease"/>
            <person name="Wu L."/>
            <person name="Ma J."/>
        </authorList>
    </citation>
    <scope>NUCLEOTIDE SEQUENCE [LARGE SCALE GENOMIC DNA]</scope>
    <source>
        <strain evidence="2 3">JCM 4565</strain>
    </source>
</reference>
<evidence type="ECO:0000313" key="3">
    <source>
        <dbReference type="Proteomes" id="UP001500063"/>
    </source>
</evidence>
<dbReference type="Pfam" id="PF04149">
    <property type="entry name" value="DUF397"/>
    <property type="match status" value="1"/>
</dbReference>